<dbReference type="InterPro" id="IPR013758">
    <property type="entry name" value="Topo_IIA_A/C_ab"/>
</dbReference>
<dbReference type="InterPro" id="IPR003594">
    <property type="entry name" value="HATPase_dom"/>
</dbReference>
<feature type="compositionally biased region" description="Low complexity" evidence="17">
    <location>
        <begin position="73"/>
        <end position="86"/>
    </location>
</feature>
<dbReference type="Pfam" id="PF00521">
    <property type="entry name" value="DNA_topoisoIV"/>
    <property type="match status" value="1"/>
</dbReference>
<dbReference type="InterPro" id="IPR014721">
    <property type="entry name" value="Ribsml_uS5_D2-typ_fold_subgr"/>
</dbReference>
<dbReference type="Pfam" id="PF16898">
    <property type="entry name" value="TOPRIM_C"/>
    <property type="match status" value="1"/>
</dbReference>
<feature type="region of interest" description="Disordered" evidence="17">
    <location>
        <begin position="1193"/>
        <end position="1224"/>
    </location>
</feature>
<dbReference type="Pfam" id="PF02518">
    <property type="entry name" value="HATPase_c"/>
    <property type="match status" value="1"/>
</dbReference>
<evidence type="ECO:0000256" key="17">
    <source>
        <dbReference type="SAM" id="MobiDB-lite"/>
    </source>
</evidence>
<evidence type="ECO:0000256" key="6">
    <source>
        <dbReference type="ARBA" id="ARBA00019635"/>
    </source>
</evidence>
<dbReference type="Gene3D" id="3.30.1360.40">
    <property type="match status" value="1"/>
</dbReference>
<keyword evidence="21" id="KW-1185">Reference proteome</keyword>
<dbReference type="InterPro" id="IPR013757">
    <property type="entry name" value="Topo_IIA_A_a_sf"/>
</dbReference>
<sequence>MEFDSDVESVFDAQDDSEGYSPEVKPKAKAPAKATAKKMVAAKPAKKLVQTTLKVSKKRPKPESDDEADSIADDGASILSHTPPSAKKQKKAPAKKSSGKPLAEIENDSMAIDGPSQPKKKKTATETYQKLTQLEHILKRPDTYIGSVERQEDKIWVYNKTEGLMEYRKLSYVPGLYKIFDEILVNAADNSQRKHNPPMTYLKVTVDRETGEISVENNGKGIPVEIHAKEGCYIPELIFGHLLAGSNFDDEEKKTVGGRNGYGAKLTNIFSTKFTIEVQDQDNGKRYKQTWTNNMGVMEKAKISSNKSGPFVRVTFSPDYKKFGMEDGIDDDLEALLLRRIYDMAGTVTGVKVHLNGEPIKLDFKKYCELYAKSIAKERGDVPDGEDSKPAAAKVEFDVQRSGDKVWQIGFTVSDGSFQQVSFVNNIATTSGGTHVNYIADQICDALCKELNRKKKGHGLKPSHFRNHIFIFVNCLIENPAFSSQTKEQLTTKQSQFGSKCVLSDAFLKKIKSSEAIENIMHFADKKADKMLAKSDGNKRSRISNEKLVDANLAGTRHGHECTLILTEGDSARALAVAGRAILDPDRIGVFPLRGKMLNVRDASLDQIMKNKEIENIKKFLGLKHKQVYTDTKGLRYGHLMIMADQDLDGSHIKGLLINFLQVQFPSLLRIPNFFQEFITPVVKVWQGTNPKKPQRLKSFFNLPQYEEWKQAHENELRRWKYKYLKGLGSSTNEDAQVYFTNLDLHLKEFATMTNDDAQLFELAFSKKKADARKEWLGNFIPGTYLDHSANQITYNDFVNRELILFSMADNMRSIPSMVDGLKPGQRKVLFASFKRNLVNDQKVVELAGYISEQAAYHHGETSLQQTIIGLAQNFVGSNNINCLEPSGNFGSRLAGGSDAASARYIHTRLSPFARRIFSKLDEPNLDFQFDDGSMIEPKTYAPILPMVLVNGADGIGTGWSTSIPNYHPMHIVKNLKRRMGRLDPEDPEEKPFEPMIPWWRGWKGNPEQEAPNKFRVNGVAYQDPHSPNEIVVSELPVRMWTDDFKAKLEDIIRGEKTPSFIKDYKEFNDHKTVHFIIEMEEKHMKAALDEGLLEKFKLTKTIGTTNLVAFDTQGRIHKYENPEEILEEYYNYRMAMYTKRKEHWLKVYHADYRKLKNQYRFISEIIENKLIVSKKKKPVLVAELRDRKYEAFPPKADDKKPKPDDDPVDGNEDPEEDDTTQGAHDYDYLLSMPIWSLTLERLERLKNQIAAKKAEHDELDALSEKDLWCKDLDAFTEEWDIQLKLDDEIQTGIKRMGRRASRKIGAGKGRKAAGDDDYNPTKKAARQPKAIKAEVKPEVKSQQRFLEKFQAKAKPKPSTTALGGDGATDDFSDDDFALLGKKTAVKREVKEESEPPVSASDAPTARVKRAVASKSKYVLDDSDVDSDDDFMDLGKPAAVPKATESASASASEAAKPTKRAATAKAKPVYVDDLESESDASNMLGDVGAMVKGIGGAPSGSANTGRLSLFAMSRPEAGDVVLPKLKNKPSKANLDFDSHDETNYEALAMSSPRKSVKADEIDDFLSDDDLPPVPKPATTARATSQTAASKAKAPLSVVPAATKKRGRPTGAKNNDDAPAPKAAATKKAPAKAAAAKPKLVHLSPAAKAYAAKQAKARKVVSDDEEDEVMEKPSSPIVKPKARPGRAAAAKARPIVIDDDDSIEVDEDDAFAMDESD</sequence>
<keyword evidence="10" id="KW-0460">Magnesium</keyword>
<dbReference type="InterPro" id="IPR002205">
    <property type="entry name" value="Topo_IIA_dom_A"/>
</dbReference>
<dbReference type="SUPFAM" id="SSF56719">
    <property type="entry name" value="Type II DNA topoisomerase"/>
    <property type="match status" value="1"/>
</dbReference>
<evidence type="ECO:0000256" key="11">
    <source>
        <dbReference type="ARBA" id="ARBA00023029"/>
    </source>
</evidence>
<dbReference type="SMART" id="SM00433">
    <property type="entry name" value="TOP2c"/>
    <property type="match status" value="1"/>
</dbReference>
<evidence type="ECO:0000256" key="9">
    <source>
        <dbReference type="ARBA" id="ARBA00022840"/>
    </source>
</evidence>
<dbReference type="SUPFAM" id="SSF55874">
    <property type="entry name" value="ATPase domain of HSP90 chaperone/DNA topoisomerase II/histidine kinase"/>
    <property type="match status" value="1"/>
</dbReference>
<dbReference type="Gene3D" id="3.30.565.10">
    <property type="entry name" value="Histidine kinase-like ATPase, C-terminal domain"/>
    <property type="match status" value="1"/>
</dbReference>
<feature type="compositionally biased region" description="Basic and acidic residues" evidence="17">
    <location>
        <begin position="1332"/>
        <end position="1351"/>
    </location>
</feature>
<feature type="compositionally biased region" description="Acidic residues" evidence="17">
    <location>
        <begin position="1560"/>
        <end position="1570"/>
    </location>
</feature>
<feature type="compositionally biased region" description="Acidic residues" evidence="17">
    <location>
        <begin position="1"/>
        <end position="18"/>
    </location>
</feature>
<evidence type="ECO:0000256" key="1">
    <source>
        <dbReference type="ARBA" id="ARBA00000185"/>
    </source>
</evidence>
<dbReference type="GO" id="GO:0003918">
    <property type="term" value="F:DNA topoisomerase type II (double strand cut, ATP-hydrolyzing) activity"/>
    <property type="evidence" value="ECO:0007669"/>
    <property type="project" value="UniProtKB-UniRule"/>
</dbReference>
<evidence type="ECO:0000259" key="18">
    <source>
        <dbReference type="PROSITE" id="PS50880"/>
    </source>
</evidence>
<dbReference type="Gene3D" id="3.30.230.10">
    <property type="match status" value="1"/>
</dbReference>
<dbReference type="InterPro" id="IPR050634">
    <property type="entry name" value="DNA_Topoisomerase_II"/>
</dbReference>
<feature type="compositionally biased region" description="Basic residues" evidence="17">
    <location>
        <begin position="87"/>
        <end position="98"/>
    </location>
</feature>
<dbReference type="InterPro" id="IPR034157">
    <property type="entry name" value="TOPRIM_TopoII"/>
</dbReference>
<dbReference type="CDD" id="cd03365">
    <property type="entry name" value="TOPRIM_TopoIIA"/>
    <property type="match status" value="1"/>
</dbReference>
<keyword evidence="12 15" id="KW-0238">DNA-binding</keyword>
<dbReference type="Proteomes" id="UP001174936">
    <property type="component" value="Unassembled WGS sequence"/>
</dbReference>
<dbReference type="CDD" id="cd00187">
    <property type="entry name" value="TOP4c"/>
    <property type="match status" value="1"/>
</dbReference>
<feature type="domain" description="Toprim" evidence="18">
    <location>
        <begin position="562"/>
        <end position="676"/>
    </location>
</feature>
<dbReference type="FunFam" id="3.30.1360.40:FF:000003">
    <property type="entry name" value="DNA topoisomerase 2"/>
    <property type="match status" value="1"/>
</dbReference>
<dbReference type="GO" id="GO:0000712">
    <property type="term" value="P:resolution of meiotic recombination intermediates"/>
    <property type="evidence" value="ECO:0007669"/>
    <property type="project" value="TreeGrafter"/>
</dbReference>
<comment type="catalytic activity">
    <reaction evidence="1 15 16">
        <text>ATP-dependent breakage, passage and rejoining of double-stranded DNA.</text>
        <dbReference type="EC" id="5.6.2.2"/>
    </reaction>
</comment>
<dbReference type="InterPro" id="IPR013506">
    <property type="entry name" value="Topo_IIA_bsu_dom2"/>
</dbReference>
<gene>
    <name evidence="20" type="ORF">B0T16DRAFT_373771</name>
</gene>
<comment type="cofactor">
    <cofactor evidence="3">
        <name>Mg(2+)</name>
        <dbReference type="ChEBI" id="CHEBI:18420"/>
    </cofactor>
</comment>
<dbReference type="Gene3D" id="3.40.50.670">
    <property type="match status" value="1"/>
</dbReference>
<dbReference type="Gene3D" id="3.90.199.10">
    <property type="entry name" value="Topoisomerase II, domain 5"/>
    <property type="match status" value="1"/>
</dbReference>
<dbReference type="InterPro" id="IPR031660">
    <property type="entry name" value="TOPRIM_C"/>
</dbReference>
<dbReference type="GO" id="GO:0003677">
    <property type="term" value="F:DNA binding"/>
    <property type="evidence" value="ECO:0007669"/>
    <property type="project" value="UniProtKB-UniRule"/>
</dbReference>
<evidence type="ECO:0000256" key="8">
    <source>
        <dbReference type="ARBA" id="ARBA00022741"/>
    </source>
</evidence>
<protein>
    <recommendedName>
        <fullName evidence="6 16">DNA topoisomerase 2</fullName>
        <ecNumber evidence="5 16">5.6.2.2</ecNumber>
    </recommendedName>
</protein>
<dbReference type="PROSITE" id="PS50880">
    <property type="entry name" value="TOPRIM"/>
    <property type="match status" value="1"/>
</dbReference>
<evidence type="ECO:0000256" key="13">
    <source>
        <dbReference type="ARBA" id="ARBA00023235"/>
    </source>
</evidence>
<feature type="compositionally biased region" description="Low complexity" evidence="17">
    <location>
        <begin position="29"/>
        <end position="43"/>
    </location>
</feature>
<dbReference type="GO" id="GO:0006265">
    <property type="term" value="P:DNA topological change"/>
    <property type="evidence" value="ECO:0007669"/>
    <property type="project" value="UniProtKB-UniRule"/>
</dbReference>
<dbReference type="InterPro" id="IPR013759">
    <property type="entry name" value="Topo_IIA_B_C"/>
</dbReference>
<dbReference type="FunFam" id="3.30.1490.30:FF:000001">
    <property type="entry name" value="DNA topoisomerase 2"/>
    <property type="match status" value="1"/>
</dbReference>
<comment type="function">
    <text evidence="14 16">Control of topological states of DNA by transient breakage and subsequent rejoining of DNA strands. Topoisomerase II makes double-strand breaks.</text>
</comment>
<keyword evidence="9 16" id="KW-0067">ATP-binding</keyword>
<evidence type="ECO:0000259" key="19">
    <source>
        <dbReference type="PROSITE" id="PS52040"/>
    </source>
</evidence>
<dbReference type="GO" id="GO:0005524">
    <property type="term" value="F:ATP binding"/>
    <property type="evidence" value="ECO:0007669"/>
    <property type="project" value="UniProtKB-UniRule"/>
</dbReference>
<dbReference type="InterPro" id="IPR018522">
    <property type="entry name" value="TopoIIA_CS"/>
</dbReference>
<dbReference type="Gene3D" id="1.10.268.10">
    <property type="entry name" value="Topoisomerase, domain 3"/>
    <property type="match status" value="1"/>
</dbReference>
<dbReference type="InterPro" id="IPR036890">
    <property type="entry name" value="HATPase_C_sf"/>
</dbReference>
<dbReference type="InterPro" id="IPR006171">
    <property type="entry name" value="TOPRIM_dom"/>
</dbReference>
<comment type="caution">
    <text evidence="20">The sequence shown here is derived from an EMBL/GenBank/DDBJ whole genome shotgun (WGS) entry which is preliminary data.</text>
</comment>
<accession>A0AA39Y4N0</accession>
<feature type="domain" description="Topo IIA-type catalytic" evidence="19">
    <location>
        <begin position="815"/>
        <end position="1273"/>
    </location>
</feature>
<dbReference type="Pfam" id="PF00204">
    <property type="entry name" value="DNA_gyraseB"/>
    <property type="match status" value="1"/>
</dbReference>
<feature type="compositionally biased region" description="Acidic residues" evidence="17">
    <location>
        <begin position="1207"/>
        <end position="1220"/>
    </location>
</feature>
<feature type="region of interest" description="Disordered" evidence="17">
    <location>
        <begin position="1"/>
        <end position="125"/>
    </location>
</feature>
<dbReference type="PANTHER" id="PTHR10169:SF38">
    <property type="entry name" value="DNA TOPOISOMERASE 2"/>
    <property type="match status" value="1"/>
</dbReference>
<feature type="region of interest" description="Disordered" evidence="17">
    <location>
        <begin position="1385"/>
        <end position="1466"/>
    </location>
</feature>
<dbReference type="SMART" id="SM00387">
    <property type="entry name" value="HATPase_c"/>
    <property type="match status" value="1"/>
</dbReference>
<comment type="subunit">
    <text evidence="16">Homodimer.</text>
</comment>
<evidence type="ECO:0000313" key="20">
    <source>
        <dbReference type="EMBL" id="KAK0645654.1"/>
    </source>
</evidence>
<evidence type="ECO:0000256" key="4">
    <source>
        <dbReference type="ARBA" id="ARBA00011080"/>
    </source>
</evidence>
<dbReference type="PANTHER" id="PTHR10169">
    <property type="entry name" value="DNA TOPOISOMERASE/GYRASE"/>
    <property type="match status" value="1"/>
</dbReference>
<evidence type="ECO:0000256" key="16">
    <source>
        <dbReference type="RuleBase" id="RU362094"/>
    </source>
</evidence>
<reference evidence="20" key="1">
    <citation type="submission" date="2023-06" db="EMBL/GenBank/DDBJ databases">
        <title>Genome-scale phylogeny and comparative genomics of the fungal order Sordariales.</title>
        <authorList>
            <consortium name="Lawrence Berkeley National Laboratory"/>
            <person name="Hensen N."/>
            <person name="Bonometti L."/>
            <person name="Westerberg I."/>
            <person name="Brannstrom I.O."/>
            <person name="Guillou S."/>
            <person name="Cros-Aarteil S."/>
            <person name="Calhoun S."/>
            <person name="Haridas S."/>
            <person name="Kuo A."/>
            <person name="Mondo S."/>
            <person name="Pangilinan J."/>
            <person name="Riley R."/>
            <person name="Labutti K."/>
            <person name="Andreopoulos B."/>
            <person name="Lipzen A."/>
            <person name="Chen C."/>
            <person name="Yanf M."/>
            <person name="Daum C."/>
            <person name="Ng V."/>
            <person name="Clum A."/>
            <person name="Steindorff A."/>
            <person name="Ohm R."/>
            <person name="Martin F."/>
            <person name="Silar P."/>
            <person name="Natvig D."/>
            <person name="Lalanne C."/>
            <person name="Gautier V."/>
            <person name="Ament-Velasquez S.L."/>
            <person name="Kruys A."/>
            <person name="Hutchinson M.I."/>
            <person name="Powell A.J."/>
            <person name="Barry K."/>
            <person name="Miller A.N."/>
            <person name="Grigoriev I.V."/>
            <person name="Debuchy R."/>
            <person name="Gladieux P."/>
            <person name="Thoren M.H."/>
            <person name="Johannesson H."/>
        </authorList>
    </citation>
    <scope>NUCLEOTIDE SEQUENCE</scope>
    <source>
        <strain evidence="20">SMH2532-1</strain>
    </source>
</reference>
<dbReference type="Gene3D" id="3.30.1490.30">
    <property type="match status" value="1"/>
</dbReference>
<feature type="compositionally biased region" description="Acidic residues" evidence="17">
    <location>
        <begin position="1421"/>
        <end position="1432"/>
    </location>
</feature>
<dbReference type="GO" id="GO:0046872">
    <property type="term" value="F:metal ion binding"/>
    <property type="evidence" value="ECO:0007669"/>
    <property type="project" value="UniProtKB-KW"/>
</dbReference>
<dbReference type="CDD" id="cd03481">
    <property type="entry name" value="TopoIIA_Trans_ScTopoIIA"/>
    <property type="match status" value="1"/>
</dbReference>
<keyword evidence="8 16" id="KW-0547">Nucleotide-binding</keyword>
<evidence type="ECO:0000256" key="14">
    <source>
        <dbReference type="ARBA" id="ARBA00053943"/>
    </source>
</evidence>
<evidence type="ECO:0000313" key="21">
    <source>
        <dbReference type="Proteomes" id="UP001174936"/>
    </source>
</evidence>
<comment type="cofactor">
    <cofactor evidence="2">
        <name>Ca(2+)</name>
        <dbReference type="ChEBI" id="CHEBI:29108"/>
    </cofactor>
</comment>
<dbReference type="GO" id="GO:0005634">
    <property type="term" value="C:nucleus"/>
    <property type="evidence" value="ECO:0007669"/>
    <property type="project" value="TreeGrafter"/>
</dbReference>
<evidence type="ECO:0000256" key="5">
    <source>
        <dbReference type="ARBA" id="ARBA00012895"/>
    </source>
</evidence>
<dbReference type="FunFam" id="3.30.230.10:FF:000008">
    <property type="entry name" value="DNA topoisomerase 2"/>
    <property type="match status" value="1"/>
</dbReference>
<feature type="region of interest" description="Disordered" evidence="17">
    <location>
        <begin position="1655"/>
        <end position="1716"/>
    </location>
</feature>
<feature type="active site" description="O-(5'-phospho-DNA)-tyrosine intermediate" evidence="15">
    <location>
        <position position="905"/>
    </location>
</feature>
<feature type="compositionally biased region" description="Low complexity" evidence="17">
    <location>
        <begin position="1577"/>
        <end position="1593"/>
    </location>
</feature>
<keyword evidence="13 15" id="KW-0413">Isomerase</keyword>
<name>A0AA39Y4N0_9PEZI</name>
<dbReference type="EMBL" id="JAULSV010000004">
    <property type="protein sequence ID" value="KAK0645654.1"/>
    <property type="molecule type" value="Genomic_DNA"/>
</dbReference>
<feature type="compositionally biased region" description="Low complexity" evidence="17">
    <location>
        <begin position="1441"/>
        <end position="1466"/>
    </location>
</feature>
<dbReference type="Pfam" id="PF01751">
    <property type="entry name" value="Toprim"/>
    <property type="match status" value="1"/>
</dbReference>
<dbReference type="InterPro" id="IPR001154">
    <property type="entry name" value="TopoII_euk"/>
</dbReference>
<organism evidence="20 21">
    <name type="scientific">Cercophora newfieldiana</name>
    <dbReference type="NCBI Taxonomy" id="92897"/>
    <lineage>
        <taxon>Eukaryota</taxon>
        <taxon>Fungi</taxon>
        <taxon>Dikarya</taxon>
        <taxon>Ascomycota</taxon>
        <taxon>Pezizomycotina</taxon>
        <taxon>Sordariomycetes</taxon>
        <taxon>Sordariomycetidae</taxon>
        <taxon>Sordariales</taxon>
        <taxon>Lasiosphaeriaceae</taxon>
        <taxon>Cercophora</taxon>
    </lineage>
</organism>
<feature type="region of interest" description="Disordered" evidence="17">
    <location>
        <begin position="1547"/>
        <end position="1638"/>
    </location>
</feature>
<evidence type="ECO:0000256" key="15">
    <source>
        <dbReference type="PROSITE-ProRule" id="PRU01384"/>
    </source>
</evidence>
<dbReference type="PRINTS" id="PR00418">
    <property type="entry name" value="TPI2FAMILY"/>
</dbReference>
<evidence type="ECO:0000256" key="2">
    <source>
        <dbReference type="ARBA" id="ARBA00001913"/>
    </source>
</evidence>
<comment type="similarity">
    <text evidence="4 16">Belongs to the type II topoisomerase family.</text>
</comment>
<dbReference type="PROSITE" id="PS00177">
    <property type="entry name" value="TOPOISOMERASE_II"/>
    <property type="match status" value="1"/>
</dbReference>
<feature type="region of interest" description="Disordered" evidence="17">
    <location>
        <begin position="1301"/>
        <end position="1371"/>
    </location>
</feature>
<dbReference type="FunFam" id="3.40.50.670:FF:000001">
    <property type="entry name" value="DNA topoisomerase 2"/>
    <property type="match status" value="2"/>
</dbReference>
<dbReference type="SUPFAM" id="SSF54211">
    <property type="entry name" value="Ribosomal protein S5 domain 2-like"/>
    <property type="match status" value="1"/>
</dbReference>
<evidence type="ECO:0000256" key="7">
    <source>
        <dbReference type="ARBA" id="ARBA00022723"/>
    </source>
</evidence>
<evidence type="ECO:0000256" key="10">
    <source>
        <dbReference type="ARBA" id="ARBA00022842"/>
    </source>
</evidence>
<dbReference type="PROSITE" id="PS52040">
    <property type="entry name" value="TOPO_IIA"/>
    <property type="match status" value="1"/>
</dbReference>
<dbReference type="InterPro" id="IPR013760">
    <property type="entry name" value="Topo_IIA-like_dom_sf"/>
</dbReference>
<dbReference type="SMART" id="SM00434">
    <property type="entry name" value="TOP4c"/>
    <property type="match status" value="1"/>
</dbReference>
<proteinExistence type="inferred from homology"/>
<dbReference type="GO" id="GO:0000819">
    <property type="term" value="P:sister chromatid segregation"/>
    <property type="evidence" value="ECO:0007669"/>
    <property type="project" value="TreeGrafter"/>
</dbReference>
<keyword evidence="11 15" id="KW-0799">Topoisomerase</keyword>
<feature type="compositionally biased region" description="Low complexity" evidence="17">
    <location>
        <begin position="1684"/>
        <end position="1694"/>
    </location>
</feature>
<keyword evidence="7" id="KW-0479">Metal-binding</keyword>
<dbReference type="FunFam" id="3.30.565.10:FF:000004">
    <property type="entry name" value="DNA topoisomerase 2"/>
    <property type="match status" value="1"/>
</dbReference>
<evidence type="ECO:0000256" key="3">
    <source>
        <dbReference type="ARBA" id="ARBA00001946"/>
    </source>
</evidence>
<dbReference type="FunFam" id="3.90.199.10:FF:000002">
    <property type="entry name" value="DNA topoisomerase 2"/>
    <property type="match status" value="1"/>
</dbReference>
<dbReference type="InterPro" id="IPR001241">
    <property type="entry name" value="Topo_IIA"/>
</dbReference>
<feature type="compositionally biased region" description="Basic and acidic residues" evidence="17">
    <location>
        <begin position="1193"/>
        <end position="1206"/>
    </location>
</feature>
<dbReference type="PRINTS" id="PR01158">
    <property type="entry name" value="TOPISMRASEII"/>
</dbReference>
<dbReference type="EC" id="5.6.2.2" evidence="5 16"/>
<evidence type="ECO:0000256" key="12">
    <source>
        <dbReference type="ARBA" id="ARBA00023125"/>
    </source>
</evidence>
<dbReference type="InterPro" id="IPR020568">
    <property type="entry name" value="Ribosomal_Su5_D2-typ_SF"/>
</dbReference>
<feature type="compositionally biased region" description="Low complexity" evidence="17">
    <location>
        <begin position="1617"/>
        <end position="1637"/>
    </location>
</feature>
<dbReference type="CDD" id="cd16930">
    <property type="entry name" value="HATPase_TopII-like"/>
    <property type="match status" value="1"/>
</dbReference>
<feature type="compositionally biased region" description="Acidic residues" evidence="17">
    <location>
        <begin position="1696"/>
        <end position="1716"/>
    </location>
</feature>